<feature type="compositionally biased region" description="Basic residues" evidence="10">
    <location>
        <begin position="862"/>
        <end position="875"/>
    </location>
</feature>
<name>A0AA36FCB4_OCTVU</name>
<dbReference type="CDD" id="cd15047">
    <property type="entry name" value="7tmC_GABA-B-like"/>
    <property type="match status" value="1"/>
</dbReference>
<feature type="coiled-coil region" evidence="9">
    <location>
        <begin position="579"/>
        <end position="606"/>
    </location>
</feature>
<keyword evidence="3 11" id="KW-1133">Transmembrane helix</keyword>
<evidence type="ECO:0000256" key="5">
    <source>
        <dbReference type="ARBA" id="ARBA00023136"/>
    </source>
</evidence>
<reference evidence="13" key="1">
    <citation type="submission" date="2023-08" db="EMBL/GenBank/DDBJ databases">
        <authorList>
            <person name="Alioto T."/>
            <person name="Alioto T."/>
            <person name="Gomez Garrido J."/>
        </authorList>
    </citation>
    <scope>NUCLEOTIDE SEQUENCE</scope>
</reference>
<keyword evidence="14" id="KW-1185">Reference proteome</keyword>
<dbReference type="PRINTS" id="PR01177">
    <property type="entry name" value="GABAB1RECPTR"/>
</dbReference>
<dbReference type="InterPro" id="IPR001828">
    <property type="entry name" value="ANF_lig-bd_rcpt"/>
</dbReference>
<evidence type="ECO:0000256" key="2">
    <source>
        <dbReference type="ARBA" id="ARBA00022692"/>
    </source>
</evidence>
<dbReference type="Proteomes" id="UP001162480">
    <property type="component" value="Chromosome 13"/>
</dbReference>
<dbReference type="PROSITE" id="PS50259">
    <property type="entry name" value="G_PROTEIN_RECEP_F3_4"/>
    <property type="match status" value="1"/>
</dbReference>
<proteinExistence type="predicted"/>
<dbReference type="InterPro" id="IPR017978">
    <property type="entry name" value="GPCR_3_C"/>
</dbReference>
<feature type="transmembrane region" description="Helical" evidence="11">
    <location>
        <begin position="496"/>
        <end position="513"/>
    </location>
</feature>
<dbReference type="Gene3D" id="3.40.50.2300">
    <property type="match status" value="2"/>
</dbReference>
<comment type="subcellular location">
    <subcellularLocation>
        <location evidence="1">Membrane</location>
        <topology evidence="1">Multi-pass membrane protein</topology>
    </subcellularLocation>
</comment>
<dbReference type="GO" id="GO:0004965">
    <property type="term" value="F:G protein-coupled GABA receptor activity"/>
    <property type="evidence" value="ECO:0007669"/>
    <property type="project" value="InterPro"/>
</dbReference>
<evidence type="ECO:0000256" key="1">
    <source>
        <dbReference type="ARBA" id="ARBA00004141"/>
    </source>
</evidence>
<dbReference type="InterPro" id="IPR028082">
    <property type="entry name" value="Peripla_BP_I"/>
</dbReference>
<feature type="transmembrane region" description="Helical" evidence="11">
    <location>
        <begin position="315"/>
        <end position="334"/>
    </location>
</feature>
<dbReference type="PRINTS" id="PR00248">
    <property type="entry name" value="GPCRMGR"/>
</dbReference>
<keyword evidence="4" id="KW-0297">G-protein coupled receptor</keyword>
<feature type="region of interest" description="Disordered" evidence="10">
    <location>
        <begin position="1037"/>
        <end position="1069"/>
    </location>
</feature>
<feature type="transmembrane region" description="Helical" evidence="11">
    <location>
        <begin position="278"/>
        <end position="303"/>
    </location>
</feature>
<feature type="non-terminal residue" evidence="13">
    <location>
        <position position="1257"/>
    </location>
</feature>
<dbReference type="SUPFAM" id="SSF53822">
    <property type="entry name" value="Periplasmic binding protein-like I"/>
    <property type="match status" value="1"/>
</dbReference>
<dbReference type="GO" id="GO:0007214">
    <property type="term" value="P:gamma-aminobutyric acid signaling pathway"/>
    <property type="evidence" value="ECO:0007669"/>
    <property type="project" value="TreeGrafter"/>
</dbReference>
<evidence type="ECO:0000256" key="7">
    <source>
        <dbReference type="ARBA" id="ARBA00023180"/>
    </source>
</evidence>
<gene>
    <name evidence="13" type="ORF">OCTVUL_1B012253</name>
</gene>
<keyword evidence="8" id="KW-0807">Transducer</keyword>
<dbReference type="PANTHER" id="PTHR10519:SF46">
    <property type="entry name" value="METABOTROPIC GABA-B RECEPTOR SUBTYPE 3, ISOFORM A"/>
    <property type="match status" value="1"/>
</dbReference>
<evidence type="ECO:0000256" key="4">
    <source>
        <dbReference type="ARBA" id="ARBA00023040"/>
    </source>
</evidence>
<feature type="transmembrane region" description="Helical" evidence="11">
    <location>
        <begin position="519"/>
        <end position="541"/>
    </location>
</feature>
<feature type="compositionally biased region" description="Acidic residues" evidence="10">
    <location>
        <begin position="756"/>
        <end position="769"/>
    </location>
</feature>
<feature type="transmembrane region" description="Helical" evidence="11">
    <location>
        <begin position="456"/>
        <end position="476"/>
    </location>
</feature>
<dbReference type="PANTHER" id="PTHR10519">
    <property type="entry name" value="GABA-B RECEPTOR"/>
    <property type="match status" value="1"/>
</dbReference>
<evidence type="ECO:0000256" key="3">
    <source>
        <dbReference type="ARBA" id="ARBA00022989"/>
    </source>
</evidence>
<feature type="region of interest" description="Disordered" evidence="10">
    <location>
        <begin position="862"/>
        <end position="889"/>
    </location>
</feature>
<feature type="compositionally biased region" description="Basic and acidic residues" evidence="10">
    <location>
        <begin position="745"/>
        <end position="755"/>
    </location>
</feature>
<protein>
    <submittedName>
        <fullName evidence="13">Gamma-aminobutyric acid type B receptor subunit 2-like</fullName>
    </submittedName>
</protein>
<keyword evidence="9" id="KW-0175">Coiled coil</keyword>
<evidence type="ECO:0000256" key="11">
    <source>
        <dbReference type="SAM" id="Phobius"/>
    </source>
</evidence>
<dbReference type="InterPro" id="IPR000337">
    <property type="entry name" value="GPCR_3"/>
</dbReference>
<organism evidence="13 14">
    <name type="scientific">Octopus vulgaris</name>
    <name type="common">Common octopus</name>
    <dbReference type="NCBI Taxonomy" id="6645"/>
    <lineage>
        <taxon>Eukaryota</taxon>
        <taxon>Metazoa</taxon>
        <taxon>Spiralia</taxon>
        <taxon>Lophotrochozoa</taxon>
        <taxon>Mollusca</taxon>
        <taxon>Cephalopoda</taxon>
        <taxon>Coleoidea</taxon>
        <taxon>Octopodiformes</taxon>
        <taxon>Octopoda</taxon>
        <taxon>Incirrata</taxon>
        <taxon>Octopodidae</taxon>
        <taxon>Octopus</taxon>
    </lineage>
</organism>
<sequence>AMADMSQTFEQNNISPKTTEVFLTDVAAKLGNLKVNDARIIIGGFRENAARKVICEAYRLKLYGRRHVWMLNGGYTPEWWRAKNDTNCSEDQLTEALQGYFTVASINALSGSMGMRSIGGLTTEDFIEEYFLNNGTAPISPHATNTYDAIWTIALTLKSVVEEKINGSDSDDPKDVHLEHFQYESGSNLSKQFLETIDKLEFVGVSGPVSFDGPDRQSLAVIQQYQGGKMQVVALYEPDNESLNFSCDACVPIVWRGRRVPYDKNIIVMKLKAIHPTAFYTVCALCIVGVSMAIFFLAFNLYNRSLKYIKLSSPILNNVAVIGCILVYLALMLLGFDEKTMRRDHYPFVCTTRAFLFAAGFSLAFGAMFSKTYRVHQIFTRAHSGVIRSKLLRDKQLLFIIGALLVLDISLISVWIVVDPMHQVKTNLSSQLSTDDEDVVYISQLSRCQSNHLEKWMGVMYAYKGLLLIFGVYMAWETRNVKIPALNDSRYIGMNVYNVVIMSTIVVVLSKILSDRPTLSYAIQSTFIFLSTTGTLCLMFLPKIYAIMTSNGNPVITGTGITVQANIRRFDFSDKKELQYRAEIQNKVYKRELVALEEEINRLEYLLELPNISYFRFTDELLALMPEDGLDSLSTSITGTAAASAQRCHSISDADDVVSYFGETTEDSHPEEDEVDAISERNEGNFQISGLLVTDKIKASNFKSNCRKYTKNPITRSEQKACLEDTNNKTIKYIDEEDEDEEDDGVGRRGVREMEEGVGDDDKDDEDKTEEEKRFSGDNGIGATRMCKRYKLNNLKASKARFFAAHRSVSMSVDNEAEQLPVTSSVEILKEPILGSPSIDDGCYSATFSDLRNDKAMNQHYRLKKPQRPSLRRSKTQPSPPLSPDKNRYSVHKTVRFLVEVEGCGEGGDDGDDYYNVNPHCHDYTYEVIADNDDDEEYNNKQYRKGRVQYAGSGEDRQGRTFEKEKYPGKIYNTVASMKLSSISSPSLQRGSSTTMMPSLATSGSISSSWSNFRLNLFKKLTQKSWIDDTKNRRTKLNNTEELLPVQSGPKRTSSSSLSSSSSPSSDYMLTCSNKMVPSKMKPLLQKNISEVSSPSQCRGKLPYVSDYSLKEENNKSCPRIEEPPMRISSKKWAKVAAKVASKATSRAVVRSSSSTFSAPATTLVAASTIATATTITTANLASTTPNTTFNNSTSTAATNATTTRERTLNIAEAYQISEFEAPDIQCEHHLSDVCIKLRYPFLALRHRPDFVTRQYI</sequence>
<dbReference type="GO" id="GO:0038039">
    <property type="term" value="C:G protein-coupled receptor heterodimeric complex"/>
    <property type="evidence" value="ECO:0007669"/>
    <property type="project" value="TreeGrafter"/>
</dbReference>
<feature type="transmembrane region" description="Helical" evidence="11">
    <location>
        <begin position="346"/>
        <end position="369"/>
    </location>
</feature>
<dbReference type="EMBL" id="OX597826">
    <property type="protein sequence ID" value="CAI9732004.1"/>
    <property type="molecule type" value="Genomic_DNA"/>
</dbReference>
<evidence type="ECO:0000259" key="12">
    <source>
        <dbReference type="PROSITE" id="PS50259"/>
    </source>
</evidence>
<feature type="domain" description="G-protein coupled receptors family 3 profile" evidence="12">
    <location>
        <begin position="285"/>
        <end position="548"/>
    </location>
</feature>
<keyword evidence="2 11" id="KW-0812">Transmembrane</keyword>
<feature type="region of interest" description="Disordered" evidence="10">
    <location>
        <begin position="732"/>
        <end position="780"/>
    </location>
</feature>
<feature type="compositionally biased region" description="Low complexity" evidence="10">
    <location>
        <begin position="1054"/>
        <end position="1066"/>
    </location>
</feature>
<evidence type="ECO:0000256" key="9">
    <source>
        <dbReference type="SAM" id="Coils"/>
    </source>
</evidence>
<dbReference type="AlphaFoldDB" id="A0AA36FCB4"/>
<dbReference type="Pfam" id="PF00003">
    <property type="entry name" value="7tm_3"/>
    <property type="match status" value="1"/>
</dbReference>
<keyword evidence="6" id="KW-0675">Receptor</keyword>
<keyword evidence="7" id="KW-0325">Glycoprotein</keyword>
<dbReference type="InterPro" id="IPR002455">
    <property type="entry name" value="GPCR3_GABA-B"/>
</dbReference>
<evidence type="ECO:0000256" key="10">
    <source>
        <dbReference type="SAM" id="MobiDB-lite"/>
    </source>
</evidence>
<accession>A0AA36FCB4</accession>
<evidence type="ECO:0000256" key="6">
    <source>
        <dbReference type="ARBA" id="ARBA00023170"/>
    </source>
</evidence>
<keyword evidence="5 11" id="KW-0472">Membrane</keyword>
<feature type="transmembrane region" description="Helical" evidence="11">
    <location>
        <begin position="397"/>
        <end position="418"/>
    </location>
</feature>
<evidence type="ECO:0000313" key="14">
    <source>
        <dbReference type="Proteomes" id="UP001162480"/>
    </source>
</evidence>
<evidence type="ECO:0000313" key="13">
    <source>
        <dbReference type="EMBL" id="CAI9732004.1"/>
    </source>
</evidence>
<feature type="compositionally biased region" description="Acidic residues" evidence="10">
    <location>
        <begin position="735"/>
        <end position="744"/>
    </location>
</feature>
<dbReference type="PRINTS" id="PR01176">
    <property type="entry name" value="GABABRECEPTR"/>
</dbReference>
<evidence type="ECO:0000256" key="8">
    <source>
        <dbReference type="ARBA" id="ARBA00023224"/>
    </source>
</evidence>
<dbReference type="Pfam" id="PF01094">
    <property type="entry name" value="ANF_receptor"/>
    <property type="match status" value="1"/>
</dbReference>